<dbReference type="Ensembl" id="ENSPNAT00000013088.2">
    <property type="protein sequence ID" value="ENSPNAP00000023265.2"/>
    <property type="gene ID" value="ENSPNAG00000007801.2"/>
</dbReference>
<evidence type="ECO:0000313" key="4">
    <source>
        <dbReference type="Proteomes" id="UP001501920"/>
    </source>
</evidence>
<reference evidence="3 4" key="1">
    <citation type="submission" date="2020-10" db="EMBL/GenBank/DDBJ databases">
        <title>Pygocentrus nattereri (red-bellied piranha) genome, fPygNat1, primary haplotype.</title>
        <authorList>
            <person name="Myers G."/>
            <person name="Meyer A."/>
            <person name="Karagic N."/>
            <person name="Pippel M."/>
            <person name="Winkler S."/>
            <person name="Tracey A."/>
            <person name="Wood J."/>
            <person name="Formenti G."/>
            <person name="Howe K."/>
            <person name="Fedrigo O."/>
            <person name="Jarvis E.D."/>
        </authorList>
    </citation>
    <scope>NUCLEOTIDE SEQUENCE [LARGE SCALE GENOMIC DNA]</scope>
</reference>
<dbReference type="GeneID" id="108442304"/>
<organism evidence="3 4">
    <name type="scientific">Pygocentrus nattereri</name>
    <name type="common">Red-bellied piranha</name>
    <dbReference type="NCBI Taxonomy" id="42514"/>
    <lineage>
        <taxon>Eukaryota</taxon>
        <taxon>Metazoa</taxon>
        <taxon>Chordata</taxon>
        <taxon>Craniata</taxon>
        <taxon>Vertebrata</taxon>
        <taxon>Euteleostomi</taxon>
        <taxon>Actinopterygii</taxon>
        <taxon>Neopterygii</taxon>
        <taxon>Teleostei</taxon>
        <taxon>Ostariophysi</taxon>
        <taxon>Characiformes</taxon>
        <taxon>Characoidei</taxon>
        <taxon>Pygocentrus</taxon>
    </lineage>
</organism>
<accession>A0A3B4DIF8</accession>
<feature type="region of interest" description="Disordered" evidence="1">
    <location>
        <begin position="194"/>
        <end position="254"/>
    </location>
</feature>
<dbReference type="AlphaFoldDB" id="A0A3B4DIF8"/>
<proteinExistence type="predicted"/>
<dbReference type="STRING" id="42514.ENSPNAP00000023265"/>
<feature type="transmembrane region" description="Helical" evidence="2">
    <location>
        <begin position="41"/>
        <end position="60"/>
    </location>
</feature>
<keyword evidence="4" id="KW-1185">Reference proteome</keyword>
<keyword evidence="2" id="KW-0472">Membrane</keyword>
<evidence type="ECO:0008006" key="5">
    <source>
        <dbReference type="Google" id="ProtNLM"/>
    </source>
</evidence>
<name>A0A3B4DIF8_PYGNA</name>
<sequence>MGGSVWWVVVECACRVLGISTAAVLCAVGVETLHQADFHSLAVYLLVSSAGMMIFELAYFTDALLATCFPCPPTFKFFIVWKKMANVGGFQKFLYYTMMSVVCFLHPVLVWHAVIPGTMLLLTGLFNFILSKKKTSSAKNSGESYGDPALSSVCVNESGETEQTFSFFHIISGRKVSFLPTNGRLQSPSLAFSDSSQAMLGPDHPSQHDHRQMRKADGRNVHLIESFRQDETEMEEYDIEPEETTSDKAPIIKV</sequence>
<reference evidence="3" key="3">
    <citation type="submission" date="2025-09" db="UniProtKB">
        <authorList>
            <consortium name="Ensembl"/>
        </authorList>
    </citation>
    <scope>IDENTIFICATION</scope>
</reference>
<feature type="transmembrane region" description="Helical" evidence="2">
    <location>
        <begin position="108"/>
        <end position="130"/>
    </location>
</feature>
<feature type="compositionally biased region" description="Basic and acidic residues" evidence="1">
    <location>
        <begin position="205"/>
        <end position="231"/>
    </location>
</feature>
<feature type="compositionally biased region" description="Acidic residues" evidence="1">
    <location>
        <begin position="232"/>
        <end position="244"/>
    </location>
</feature>
<evidence type="ECO:0000256" key="1">
    <source>
        <dbReference type="SAM" id="MobiDB-lite"/>
    </source>
</evidence>
<feature type="transmembrane region" description="Helical" evidence="2">
    <location>
        <begin position="6"/>
        <end position="29"/>
    </location>
</feature>
<dbReference type="Proteomes" id="UP001501920">
    <property type="component" value="Chromosome 5"/>
</dbReference>
<evidence type="ECO:0000313" key="3">
    <source>
        <dbReference type="Ensembl" id="ENSPNAP00000023265.2"/>
    </source>
</evidence>
<protein>
    <recommendedName>
        <fullName evidence="5">Transmembrane protein 72</fullName>
    </recommendedName>
</protein>
<dbReference type="OMA" id="FKCQPGS"/>
<reference evidence="3" key="2">
    <citation type="submission" date="2025-08" db="UniProtKB">
        <authorList>
            <consortium name="Ensembl"/>
        </authorList>
    </citation>
    <scope>IDENTIFICATION</scope>
</reference>
<dbReference type="InterPro" id="IPR032055">
    <property type="entry name" value="TMEM72"/>
</dbReference>
<gene>
    <name evidence="3" type="primary">TMEM72</name>
</gene>
<dbReference type="Pfam" id="PF16054">
    <property type="entry name" value="TMEM72"/>
    <property type="match status" value="1"/>
</dbReference>
<dbReference type="GeneTree" id="ENSGT00390000006888"/>
<keyword evidence="2" id="KW-1133">Transmembrane helix</keyword>
<keyword evidence="2" id="KW-0812">Transmembrane</keyword>
<dbReference type="OrthoDB" id="5946061at2759"/>
<dbReference type="PANTHER" id="PTHR28474">
    <property type="entry name" value="TRANSMEMBRANE PROTEIN 72"/>
    <property type="match status" value="1"/>
</dbReference>
<dbReference type="RefSeq" id="XP_017577776.2">
    <property type="nucleotide sequence ID" value="XM_017722287.2"/>
</dbReference>
<evidence type="ECO:0000256" key="2">
    <source>
        <dbReference type="SAM" id="Phobius"/>
    </source>
</evidence>
<dbReference type="PANTHER" id="PTHR28474:SF1">
    <property type="entry name" value="TRANSMEMBRANE PROTEIN 72"/>
    <property type="match status" value="1"/>
</dbReference>